<reference evidence="3" key="1">
    <citation type="submission" date="2021-01" db="EMBL/GenBank/DDBJ databases">
        <title>A chromosome-scale assembly of European eel, Anguilla anguilla.</title>
        <authorList>
            <person name="Henkel C."/>
            <person name="Jong-Raadsen S.A."/>
            <person name="Dufour S."/>
            <person name="Weltzien F.-A."/>
            <person name="Palstra A.P."/>
            <person name="Pelster B."/>
            <person name="Spaink H.P."/>
            <person name="Van Den Thillart G.E."/>
            <person name="Jansen H."/>
            <person name="Zahm M."/>
            <person name="Klopp C."/>
            <person name="Cedric C."/>
            <person name="Louis A."/>
            <person name="Berthelot C."/>
            <person name="Parey E."/>
            <person name="Roest Crollius H."/>
            <person name="Montfort J."/>
            <person name="Robinson-Rechavi M."/>
            <person name="Bucao C."/>
            <person name="Bouchez O."/>
            <person name="Gislard M."/>
            <person name="Lluch J."/>
            <person name="Milhes M."/>
            <person name="Lampietro C."/>
            <person name="Lopez Roques C."/>
            <person name="Donnadieu C."/>
            <person name="Braasch I."/>
            <person name="Desvignes T."/>
            <person name="Postlethwait J."/>
            <person name="Bobe J."/>
            <person name="Guiguen Y."/>
            <person name="Dirks R."/>
        </authorList>
    </citation>
    <scope>NUCLEOTIDE SEQUENCE</scope>
    <source>
        <strain evidence="3">Tag_6206</strain>
        <tissue evidence="3">Liver</tissue>
    </source>
</reference>
<sequence>IRRTKTSSSPPTATTTPAARRAPASWTCSPPRPAPRGGAWRLPPPGAGAGAGVRCLRSPAPDVLRTSEPPLSPARPSRRASGSGSGPTATSSCQAARLSSCASPSGGRPGACARAAWTSPSPARSGPRLLPPPPAPARSLSEDSGSRLVSAAAAQGACYATLKVYPQYRTGLPTETSVKLRVTHQTSAREMVRLVVQEMNEVSQRLLGNPERFVYGKEQLEAFGLVLVRDDSEEWLRDDARPLDLQSPGGGAGCVRERPRWARARARHHRLSVPRAPWARPPARRLLLSCSPGSLRVAGDVRLFVRRSVPLPS</sequence>
<feature type="compositionally biased region" description="Low complexity" evidence="1">
    <location>
        <begin position="79"/>
        <end position="92"/>
    </location>
</feature>
<feature type="non-terminal residue" evidence="3">
    <location>
        <position position="313"/>
    </location>
</feature>
<evidence type="ECO:0000259" key="2">
    <source>
        <dbReference type="PROSITE" id="PS50200"/>
    </source>
</evidence>
<protein>
    <recommendedName>
        <fullName evidence="2">Ras-associating domain-containing protein</fullName>
    </recommendedName>
</protein>
<evidence type="ECO:0000313" key="3">
    <source>
        <dbReference type="EMBL" id="KAG5832356.1"/>
    </source>
</evidence>
<evidence type="ECO:0000313" key="4">
    <source>
        <dbReference type="Proteomes" id="UP001044222"/>
    </source>
</evidence>
<organism evidence="3 4">
    <name type="scientific">Anguilla anguilla</name>
    <name type="common">European freshwater eel</name>
    <name type="synonym">Muraena anguilla</name>
    <dbReference type="NCBI Taxonomy" id="7936"/>
    <lineage>
        <taxon>Eukaryota</taxon>
        <taxon>Metazoa</taxon>
        <taxon>Chordata</taxon>
        <taxon>Craniata</taxon>
        <taxon>Vertebrata</taxon>
        <taxon>Euteleostomi</taxon>
        <taxon>Actinopterygii</taxon>
        <taxon>Neopterygii</taxon>
        <taxon>Teleostei</taxon>
        <taxon>Anguilliformes</taxon>
        <taxon>Anguillidae</taxon>
        <taxon>Anguilla</taxon>
    </lineage>
</organism>
<accession>A0A9D3LL86</accession>
<comment type="caution">
    <text evidence="3">The sequence shown here is derived from an EMBL/GenBank/DDBJ whole genome shotgun (WGS) entry which is preliminary data.</text>
</comment>
<feature type="region of interest" description="Disordered" evidence="1">
    <location>
        <begin position="1"/>
        <end position="143"/>
    </location>
</feature>
<dbReference type="EMBL" id="JAFIRN010000017">
    <property type="protein sequence ID" value="KAG5832356.1"/>
    <property type="molecule type" value="Genomic_DNA"/>
</dbReference>
<name>A0A9D3LL86_ANGAN</name>
<keyword evidence="4" id="KW-1185">Reference proteome</keyword>
<dbReference type="AlphaFoldDB" id="A0A9D3LL86"/>
<evidence type="ECO:0000256" key="1">
    <source>
        <dbReference type="SAM" id="MobiDB-lite"/>
    </source>
</evidence>
<proteinExistence type="predicted"/>
<feature type="domain" description="Ras-associating" evidence="2">
    <location>
        <begin position="161"/>
        <end position="260"/>
    </location>
</feature>
<dbReference type="GO" id="GO:0007165">
    <property type="term" value="P:signal transduction"/>
    <property type="evidence" value="ECO:0007669"/>
    <property type="project" value="InterPro"/>
</dbReference>
<feature type="compositionally biased region" description="Low complexity" evidence="1">
    <location>
        <begin position="119"/>
        <end position="128"/>
    </location>
</feature>
<dbReference type="PROSITE" id="PS50200">
    <property type="entry name" value="RA"/>
    <property type="match status" value="1"/>
</dbReference>
<dbReference type="InterPro" id="IPR000159">
    <property type="entry name" value="RA_dom"/>
</dbReference>
<dbReference type="Proteomes" id="UP001044222">
    <property type="component" value="Chromosome 17"/>
</dbReference>
<gene>
    <name evidence="3" type="ORF">ANANG_G00290300</name>
</gene>
<feature type="compositionally biased region" description="Low complexity" evidence="1">
    <location>
        <begin position="1"/>
        <end position="25"/>
    </location>
</feature>